<evidence type="ECO:0000313" key="1">
    <source>
        <dbReference type="EMBL" id="MDS0022012.1"/>
    </source>
</evidence>
<accession>A0AAE4EBZ2</accession>
<name>A0AAE4EBZ2_9ENTR</name>
<evidence type="ECO:0000313" key="2">
    <source>
        <dbReference type="Proteomes" id="UP001182277"/>
    </source>
</evidence>
<sequence>MTTYFRVDRINAYSEGDTITLTSPEDIPSDFIQVLNMLAPGGLSPHGLVYCTNPSALAADKSVAIDLSLELFRRSFFASKPSRYQSVFAWDNLEDAQAFREKLLPEFPNCVINEVSTASDNIHRGDMSILANNTTNLVYTDILRLYWSSSTFRDDPLWEYVLPLPVTVGRRVS</sequence>
<comment type="caution">
    <text evidence="1">The sequence shown here is derived from an EMBL/GenBank/DDBJ whole genome shotgun (WGS) entry which is preliminary data.</text>
</comment>
<dbReference type="AlphaFoldDB" id="A0AAE4EBZ2"/>
<dbReference type="EMBL" id="JARDRS010000034">
    <property type="protein sequence ID" value="MDS0022012.1"/>
    <property type="molecule type" value="Genomic_DNA"/>
</dbReference>
<evidence type="ECO:0008006" key="3">
    <source>
        <dbReference type="Google" id="ProtNLM"/>
    </source>
</evidence>
<dbReference type="SUPFAM" id="SSF56399">
    <property type="entry name" value="ADP-ribosylation"/>
    <property type="match status" value="1"/>
</dbReference>
<dbReference type="Proteomes" id="UP001182277">
    <property type="component" value="Unassembled WGS sequence"/>
</dbReference>
<protein>
    <recommendedName>
        <fullName evidence="3">DUF2441 domain-containing protein</fullName>
    </recommendedName>
</protein>
<dbReference type="RefSeq" id="WP_123912597.1">
    <property type="nucleotide sequence ID" value="NZ_BLXH01000042.1"/>
</dbReference>
<organism evidence="1 2">
    <name type="scientific">Enterobacter hormaechei subsp. steigerwaltii</name>
    <dbReference type="NCBI Taxonomy" id="299766"/>
    <lineage>
        <taxon>Bacteria</taxon>
        <taxon>Pseudomonadati</taxon>
        <taxon>Pseudomonadota</taxon>
        <taxon>Gammaproteobacteria</taxon>
        <taxon>Enterobacterales</taxon>
        <taxon>Enterobacteriaceae</taxon>
        <taxon>Enterobacter</taxon>
        <taxon>Enterobacter cloacae complex</taxon>
    </lineage>
</organism>
<gene>
    <name evidence="1" type="ORF">PTZ61_25385</name>
</gene>
<proteinExistence type="predicted"/>
<reference evidence="1" key="1">
    <citation type="submission" date="2023-02" db="EMBL/GenBank/DDBJ databases">
        <title>NDM-1 &amp; ACT-7 co producing ST 133 Enterobacter.</title>
        <authorList>
            <person name="Halder G."/>
            <person name="Chaudhuri B."/>
            <person name="Dutta S."/>
        </authorList>
    </citation>
    <scope>NUCLEOTIDE SEQUENCE</scope>
    <source>
        <strain evidence="1">PEER 323</strain>
    </source>
</reference>